<comment type="subcellular location">
    <subcellularLocation>
        <location evidence="1">Nucleus envelope</location>
    </subcellularLocation>
</comment>
<feature type="domain" description="Nucleoporin Nup133/Nup155-like N-terminal" evidence="10">
    <location>
        <begin position="120"/>
        <end position="482"/>
    </location>
</feature>
<dbReference type="InterPro" id="IPR014908">
    <property type="entry name" value="Nucleoporin_Nup133/Nup155_N"/>
</dbReference>
<dbReference type="GO" id="GO:0000972">
    <property type="term" value="P:transcription-dependent tethering of RNA polymerase II gene DNA at nuclear periphery"/>
    <property type="evidence" value="ECO:0007669"/>
    <property type="project" value="TreeGrafter"/>
</dbReference>
<dbReference type="SUPFAM" id="SSF117289">
    <property type="entry name" value="Nucleoporin domain"/>
    <property type="match status" value="1"/>
</dbReference>
<dbReference type="Gene3D" id="1.20.58.1380">
    <property type="match status" value="1"/>
</dbReference>
<dbReference type="InterPro" id="IPR007187">
    <property type="entry name" value="Nucleoporin_Nup133/Nup155_C"/>
</dbReference>
<gene>
    <name evidence="11" type="ORF">Rhopal_001694-T1</name>
</gene>
<dbReference type="GO" id="GO:0017056">
    <property type="term" value="F:structural constituent of nuclear pore"/>
    <property type="evidence" value="ECO:0007669"/>
    <property type="project" value="InterPro"/>
</dbReference>
<evidence type="ECO:0000256" key="8">
    <source>
        <dbReference type="SAM" id="MobiDB-lite"/>
    </source>
</evidence>
<keyword evidence="3" id="KW-0813">Transport</keyword>
<evidence type="ECO:0000313" key="11">
    <source>
        <dbReference type="EMBL" id="GJN88728.1"/>
    </source>
</evidence>
<dbReference type="Proteomes" id="UP001342314">
    <property type="component" value="Unassembled WGS sequence"/>
</dbReference>
<dbReference type="InterPro" id="IPR015943">
    <property type="entry name" value="WD40/YVTN_repeat-like_dom_sf"/>
</dbReference>
<reference evidence="11 12" key="1">
    <citation type="submission" date="2021-12" db="EMBL/GenBank/DDBJ databases">
        <title>High titer production of polyol ester of fatty acids by Rhodotorula paludigena BS15 towards product separation-free biomass refinery.</title>
        <authorList>
            <person name="Mano J."/>
            <person name="Ono H."/>
            <person name="Tanaka T."/>
            <person name="Naito K."/>
            <person name="Sushida H."/>
            <person name="Ike M."/>
            <person name="Tokuyasu K."/>
            <person name="Kitaoka M."/>
        </authorList>
    </citation>
    <scope>NUCLEOTIDE SEQUENCE [LARGE SCALE GENOMIC DNA]</scope>
    <source>
        <strain evidence="11 12">BS15</strain>
    </source>
</reference>
<sequence length="1288" mass="138816">MFSSGGASTPTGARTTRRATRASRAASSALASGTSTPLPPAAAAAPAPARTLGANLAAASRTLSASPAPSRRSARSVAAVSDVGSAMDVEEAQGQGALVRKDGDKLLVKDEGYSITERTALPFEVQQAIAASDAYTQPVKAVLDLITGFALLVNSEYCFVWNWATRVGSTTTYVFPLPPQAPFPPNVAAYSPLSFASLVPSPSQTHQQAGQREPGLVVLSNTGTLRFWESISLSLAGVDRFKSASLPLHEGELVRSLELLSPTTYLASTSHARIFALSIGSSGGRATVSLRVLERAVGWAGSVWSAVFGSKAVDPRAGILALAVSQPREGESEKTVFAVQEKSVQVWRVPARSEGGERLVAEQDVFGAVLEALAGEKVGNEQWALNKGQVEIVDAAVTADGHLALLVSHVHAVTADQARSFAIVSLDVAHDQVLVAGLTHLAYQSRPDPRPLSTPQLRLGTSNMAFVVFADAVVIAALANDSSFEEAFPLRGNLNRFLGISLPNYLPAPSATLEALSLLSSSPSILTVTVSPPQGHRLIASGAEGYKTRRLQTRLEQAIFFGTSEAENPLAFDLQPDYEGDLALAAEAVSAEILASSSANMPLILDLRAQLADRVHRAKALIEFINTNSLLHRLPQSTRRQLSWDAERLAAAVALWHHQNSRLGGGQSALSDAVLTFMDEIGEGFGEDPLRLFFRTKIAAMGNVLEVVAKQAKAAVDSPAPAQDKALHLHEANQVVLLAYQAVARHRKDTAKHYGLDSTIPSEPWSSRPVLLEALQWHFDSTDSLLRELVRDFGAHADAADASRHGHGDVSSPQALQGELRAQMAGLAEFAFSAFEERLQYLETINGEATTPESRTLNERYLALRPRFIRTLVAVNKVDAAFELGERHHDFVSLVHFSNDSTHGSAARIRRYLDRYGKDFAFPLYHFYLDQGKLRTLLEPEEAHRPLLTAFLDSTDNNKLAWINDVSIGRLDHATDALFTVALAEEQVAQKKASLFARPNTASRTHLGAVSQIMLSLSKLAQAAQVDRQSLETEDVQRTLETLDDNLDLVNTQQNLRKLFSSLLSGSEARLQPAEQGEVISARVAPALEDRPALAQHLAKLSGRLLEDKTLSAEDLIDLLTLKENVNEQSGDFATALDVLVRAKDLPDARRQVMLENIWRRVYIQDDWASLKSAVGLNDEEIAAALRNTAFYATLAGAAASGHPPTLLLEPAQAFSTATSTSLAARFSSVPAHTIDLVLNDLEQENRLLSECVQNGLEAFGKEIVRLLQVRGASEEEEELGGSAVMVE</sequence>
<dbReference type="Pfam" id="PF03177">
    <property type="entry name" value="Nucleoporin_C"/>
    <property type="match status" value="1"/>
</dbReference>
<evidence type="ECO:0000313" key="12">
    <source>
        <dbReference type="Proteomes" id="UP001342314"/>
    </source>
</evidence>
<keyword evidence="7" id="KW-0539">Nucleus</keyword>
<evidence type="ECO:0000256" key="7">
    <source>
        <dbReference type="ARBA" id="ARBA00023242"/>
    </source>
</evidence>
<dbReference type="Pfam" id="PF08801">
    <property type="entry name" value="Nucleoporin_N"/>
    <property type="match status" value="1"/>
</dbReference>
<keyword evidence="5" id="KW-0653">Protein transport</keyword>
<evidence type="ECO:0000256" key="4">
    <source>
        <dbReference type="ARBA" id="ARBA00022816"/>
    </source>
</evidence>
<accession>A0AAV5GER2</accession>
<feature type="domain" description="Nucleoporin Nup133/Nup155-like C-terminal" evidence="9">
    <location>
        <begin position="875"/>
        <end position="1255"/>
    </location>
</feature>
<dbReference type="PANTHER" id="PTHR13405">
    <property type="entry name" value="NUCLEAR PORE COMPLEX PROTEIN NUP133"/>
    <property type="match status" value="1"/>
</dbReference>
<keyword evidence="12" id="KW-1185">Reference proteome</keyword>
<dbReference type="Gene3D" id="2.130.10.10">
    <property type="entry name" value="YVTN repeat-like/Quinoprotein amine dehydrogenase"/>
    <property type="match status" value="1"/>
</dbReference>
<comment type="similarity">
    <text evidence="2">Belongs to the nucleoporin Nup133 family.</text>
</comment>
<evidence type="ECO:0000256" key="3">
    <source>
        <dbReference type="ARBA" id="ARBA00022448"/>
    </source>
</evidence>
<dbReference type="InterPro" id="IPR037624">
    <property type="entry name" value="Nup133-like"/>
</dbReference>
<name>A0AAV5GER2_9BASI</name>
<evidence type="ECO:0000256" key="6">
    <source>
        <dbReference type="ARBA" id="ARBA00023010"/>
    </source>
</evidence>
<protein>
    <submittedName>
        <fullName evidence="11">Uncharacterized protein</fullName>
    </submittedName>
</protein>
<feature type="region of interest" description="Disordered" evidence="8">
    <location>
        <begin position="1"/>
        <end position="47"/>
    </location>
</feature>
<feature type="compositionally biased region" description="Low complexity" evidence="8">
    <location>
        <begin position="22"/>
        <end position="47"/>
    </location>
</feature>
<dbReference type="GO" id="GO:0006606">
    <property type="term" value="P:protein import into nucleus"/>
    <property type="evidence" value="ECO:0007669"/>
    <property type="project" value="TreeGrafter"/>
</dbReference>
<organism evidence="11 12">
    <name type="scientific">Rhodotorula paludigena</name>
    <dbReference type="NCBI Taxonomy" id="86838"/>
    <lineage>
        <taxon>Eukaryota</taxon>
        <taxon>Fungi</taxon>
        <taxon>Dikarya</taxon>
        <taxon>Basidiomycota</taxon>
        <taxon>Pucciniomycotina</taxon>
        <taxon>Microbotryomycetes</taxon>
        <taxon>Sporidiobolales</taxon>
        <taxon>Sporidiobolaceae</taxon>
        <taxon>Rhodotorula</taxon>
    </lineage>
</organism>
<comment type="caution">
    <text evidence="11">The sequence shown here is derived from an EMBL/GenBank/DDBJ whole genome shotgun (WGS) entry which is preliminary data.</text>
</comment>
<feature type="compositionally biased region" description="Low complexity" evidence="8">
    <location>
        <begin position="1"/>
        <end position="14"/>
    </location>
</feature>
<evidence type="ECO:0000259" key="10">
    <source>
        <dbReference type="Pfam" id="PF08801"/>
    </source>
</evidence>
<evidence type="ECO:0000256" key="2">
    <source>
        <dbReference type="ARBA" id="ARBA00005569"/>
    </source>
</evidence>
<dbReference type="PANTHER" id="PTHR13405:SF11">
    <property type="entry name" value="NUCLEAR PORE COMPLEX PROTEIN NUP133"/>
    <property type="match status" value="1"/>
</dbReference>
<dbReference type="GO" id="GO:0031080">
    <property type="term" value="C:nuclear pore outer ring"/>
    <property type="evidence" value="ECO:0007669"/>
    <property type="project" value="TreeGrafter"/>
</dbReference>
<proteinExistence type="inferred from homology"/>
<dbReference type="Gene3D" id="1.25.40.700">
    <property type="match status" value="1"/>
</dbReference>
<keyword evidence="6" id="KW-0811">Translocation</keyword>
<evidence type="ECO:0000259" key="9">
    <source>
        <dbReference type="Pfam" id="PF03177"/>
    </source>
</evidence>
<evidence type="ECO:0000256" key="5">
    <source>
        <dbReference type="ARBA" id="ARBA00022927"/>
    </source>
</evidence>
<keyword evidence="4" id="KW-0509">mRNA transport</keyword>
<dbReference type="GO" id="GO:0016973">
    <property type="term" value="P:poly(A)+ mRNA export from nucleus"/>
    <property type="evidence" value="ECO:0007669"/>
    <property type="project" value="TreeGrafter"/>
</dbReference>
<evidence type="ECO:0000256" key="1">
    <source>
        <dbReference type="ARBA" id="ARBA00004259"/>
    </source>
</evidence>
<dbReference type="EMBL" id="BQKY01000003">
    <property type="protein sequence ID" value="GJN88728.1"/>
    <property type="molecule type" value="Genomic_DNA"/>
</dbReference>